<evidence type="ECO:0000256" key="1">
    <source>
        <dbReference type="SAM" id="MobiDB-lite"/>
    </source>
</evidence>
<proteinExistence type="predicted"/>
<dbReference type="InParanoid" id="G3IAM8"/>
<organism evidence="2 3">
    <name type="scientific">Cricetulus griseus</name>
    <name type="common">Chinese hamster</name>
    <name type="synonym">Cricetulus barabensis griseus</name>
    <dbReference type="NCBI Taxonomy" id="10029"/>
    <lineage>
        <taxon>Eukaryota</taxon>
        <taxon>Metazoa</taxon>
        <taxon>Chordata</taxon>
        <taxon>Craniata</taxon>
        <taxon>Vertebrata</taxon>
        <taxon>Euteleostomi</taxon>
        <taxon>Mammalia</taxon>
        <taxon>Eutheria</taxon>
        <taxon>Euarchontoglires</taxon>
        <taxon>Glires</taxon>
        <taxon>Rodentia</taxon>
        <taxon>Myomorpha</taxon>
        <taxon>Muroidea</taxon>
        <taxon>Cricetidae</taxon>
        <taxon>Cricetinae</taxon>
        <taxon>Cricetulus</taxon>
    </lineage>
</organism>
<gene>
    <name evidence="2" type="ORF">I79_020654</name>
</gene>
<feature type="compositionally biased region" description="Polar residues" evidence="1">
    <location>
        <begin position="41"/>
        <end position="50"/>
    </location>
</feature>
<dbReference type="EMBL" id="JH001729">
    <property type="protein sequence ID" value="EGW11420.1"/>
    <property type="molecule type" value="Genomic_DNA"/>
</dbReference>
<reference evidence="3" key="1">
    <citation type="journal article" date="2011" name="Nat. Biotechnol.">
        <title>The genomic sequence of the Chinese hamster ovary (CHO)-K1 cell line.</title>
        <authorList>
            <person name="Xu X."/>
            <person name="Nagarajan H."/>
            <person name="Lewis N.E."/>
            <person name="Pan S."/>
            <person name="Cai Z."/>
            <person name="Liu X."/>
            <person name="Chen W."/>
            <person name="Xie M."/>
            <person name="Wang W."/>
            <person name="Hammond S."/>
            <person name="Andersen M.R."/>
            <person name="Neff N."/>
            <person name="Passarelli B."/>
            <person name="Koh W."/>
            <person name="Fan H.C."/>
            <person name="Wang J."/>
            <person name="Gui Y."/>
            <person name="Lee K.H."/>
            <person name="Betenbaugh M.J."/>
            <person name="Quake S.R."/>
            <person name="Famili I."/>
            <person name="Palsson B.O."/>
            <person name="Wang J."/>
        </authorList>
    </citation>
    <scope>NUCLEOTIDE SEQUENCE [LARGE SCALE GENOMIC DNA]</scope>
    <source>
        <strain evidence="3">CHO K1 cell line</strain>
    </source>
</reference>
<name>G3IAM8_CRIGR</name>
<evidence type="ECO:0000313" key="2">
    <source>
        <dbReference type="EMBL" id="EGW11420.1"/>
    </source>
</evidence>
<accession>G3IAM8</accession>
<protein>
    <submittedName>
        <fullName evidence="2">Uncharacterized protein</fullName>
    </submittedName>
</protein>
<sequence>MEEYCLLTFSHGLLSLLFHHTQDQDQLKGSTTQGELAPPISSINQGNAPQDNLMGHFLS</sequence>
<dbReference type="AlphaFoldDB" id="G3IAM8"/>
<evidence type="ECO:0000313" key="3">
    <source>
        <dbReference type="Proteomes" id="UP000001075"/>
    </source>
</evidence>
<feature type="region of interest" description="Disordered" evidence="1">
    <location>
        <begin position="24"/>
        <end position="59"/>
    </location>
</feature>
<dbReference type="Proteomes" id="UP000001075">
    <property type="component" value="Unassembled WGS sequence"/>
</dbReference>